<dbReference type="PANTHER" id="PTHR32092:SF6">
    <property type="entry name" value="ALPHA-GALACTOSIDASE"/>
    <property type="match status" value="1"/>
</dbReference>
<comment type="cofactor">
    <cofactor evidence="1">
        <name>Mn(2+)</name>
        <dbReference type="ChEBI" id="CHEBI:29035"/>
    </cofactor>
</comment>
<dbReference type="GO" id="GO:0016616">
    <property type="term" value="F:oxidoreductase activity, acting on the CH-OH group of donors, NAD or NADP as acceptor"/>
    <property type="evidence" value="ECO:0007669"/>
    <property type="project" value="InterPro"/>
</dbReference>
<dbReference type="RefSeq" id="WP_062196418.1">
    <property type="nucleotide sequence ID" value="NZ_DF967967.1"/>
</dbReference>
<reference evidence="16" key="2">
    <citation type="submission" date="2015-07" db="EMBL/GenBank/DDBJ databases">
        <title>Draft Genome Sequences of Anaerolinea thermolimosa IMO-1, Bellilinea caldifistulae GOMI-1, Leptolinea tardivitalis YMTK-2, Levilinea saccharolytica KIBI-1,Longilinea arvoryzae KOME-1, Previously Described as Members of the Anaerolineaceae (Chloroflexi).</title>
        <authorList>
            <person name="Sekiguchi Y."/>
            <person name="Ohashi A."/>
            <person name="Matsuura N."/>
            <person name="Tourlousse M.D."/>
        </authorList>
    </citation>
    <scope>NUCLEOTIDE SEQUENCE [LARGE SCALE GENOMIC DNA]</scope>
    <source>
        <strain evidence="16">IMO-1</strain>
    </source>
</reference>
<dbReference type="InterPro" id="IPR022616">
    <property type="entry name" value="Glyco_hydro_4_C"/>
</dbReference>
<dbReference type="Gene3D" id="3.90.1820.10">
    <property type="entry name" value="AglA-like glucosidase"/>
    <property type="match status" value="1"/>
</dbReference>
<feature type="domain" description="Glycosyl hydrolase family 4 C-terminal" evidence="13">
    <location>
        <begin position="195"/>
        <end position="429"/>
    </location>
</feature>
<keyword evidence="6 10" id="KW-0464">Manganese</keyword>
<accession>A0A3D1JHG7</accession>
<dbReference type="GO" id="GO:0046872">
    <property type="term" value="F:metal ion binding"/>
    <property type="evidence" value="ECO:0007669"/>
    <property type="project" value="UniProtKB-KW"/>
</dbReference>
<reference evidence="14" key="1">
    <citation type="journal article" date="2015" name="Genome Announc.">
        <title>Draft Genome Sequences of Anaerolinea thermolimosa IMO-1, Bellilinea caldifistulae GOMI-1, Leptolinea tardivitalis YMTK-2, Levilinea saccharolytica KIBI-1, Longilinea arvoryzae KOME-1, Previously Described as Members of the Class Anaerolineae (Chloroflexi).</title>
        <authorList>
            <person name="Matsuura N."/>
            <person name="Tourlousse M.D."/>
            <person name="Ohashi A."/>
            <person name="Hugenholtz P."/>
            <person name="Sekiguchi Y."/>
        </authorList>
    </citation>
    <scope>NUCLEOTIDE SEQUENCE</scope>
    <source>
        <strain evidence="14">IMO-1</strain>
    </source>
</reference>
<dbReference type="GO" id="GO:0005975">
    <property type="term" value="P:carbohydrate metabolic process"/>
    <property type="evidence" value="ECO:0007669"/>
    <property type="project" value="InterPro"/>
</dbReference>
<gene>
    <name evidence="14" type="ORF">ATHL_03565</name>
    <name evidence="15" type="ORF">DEQ80_07500</name>
</gene>
<dbReference type="SUPFAM" id="SSF51735">
    <property type="entry name" value="NAD(P)-binding Rossmann-fold domains"/>
    <property type="match status" value="1"/>
</dbReference>
<keyword evidence="7" id="KW-0119">Carbohydrate metabolism</keyword>
<comment type="cofactor">
    <cofactor evidence="12">
        <name>NAD(+)</name>
        <dbReference type="ChEBI" id="CHEBI:57540"/>
    </cofactor>
    <text evidence="12">Binds 1 NAD(+) per subunit.</text>
</comment>
<evidence type="ECO:0000256" key="1">
    <source>
        <dbReference type="ARBA" id="ARBA00001936"/>
    </source>
</evidence>
<dbReference type="InterPro" id="IPR015955">
    <property type="entry name" value="Lactate_DH/Glyco_Ohase_4_C"/>
</dbReference>
<feature type="binding site" evidence="9">
    <location>
        <position position="148"/>
    </location>
    <ligand>
        <name>substrate</name>
    </ligand>
</feature>
<evidence type="ECO:0000256" key="12">
    <source>
        <dbReference type="RuleBase" id="RU361152"/>
    </source>
</evidence>
<feature type="binding site" evidence="10">
    <location>
        <position position="169"/>
    </location>
    <ligand>
        <name>Mn(2+)</name>
        <dbReference type="ChEBI" id="CHEBI:29035"/>
    </ligand>
</feature>
<feature type="binding site" evidence="10">
    <location>
        <position position="199"/>
    </location>
    <ligand>
        <name>Mn(2+)</name>
        <dbReference type="ChEBI" id="CHEBI:29035"/>
    </ligand>
</feature>
<keyword evidence="10" id="KW-0533">Nickel</keyword>
<keyword evidence="10" id="KW-0408">Iron</keyword>
<evidence type="ECO:0000256" key="10">
    <source>
        <dbReference type="PIRSR" id="PIRSR601088-3"/>
    </source>
</evidence>
<evidence type="ECO:0000313" key="15">
    <source>
        <dbReference type="EMBL" id="HCE17687.1"/>
    </source>
</evidence>
<dbReference type="Pfam" id="PF11975">
    <property type="entry name" value="Glyco_hydro_4C"/>
    <property type="match status" value="1"/>
</dbReference>
<dbReference type="InterPro" id="IPR036291">
    <property type="entry name" value="NAD(P)-bd_dom_sf"/>
</dbReference>
<organism evidence="15 17">
    <name type="scientific">Anaerolinea thermolimosa</name>
    <dbReference type="NCBI Taxonomy" id="229919"/>
    <lineage>
        <taxon>Bacteria</taxon>
        <taxon>Bacillati</taxon>
        <taxon>Chloroflexota</taxon>
        <taxon>Anaerolineae</taxon>
        <taxon>Anaerolineales</taxon>
        <taxon>Anaerolineaceae</taxon>
        <taxon>Anaerolinea</taxon>
    </lineage>
</organism>
<evidence type="ECO:0000313" key="17">
    <source>
        <dbReference type="Proteomes" id="UP000264141"/>
    </source>
</evidence>
<evidence type="ECO:0000256" key="7">
    <source>
        <dbReference type="ARBA" id="ARBA00023277"/>
    </source>
</evidence>
<dbReference type="AlphaFoldDB" id="A0A3D1JHG7"/>
<dbReference type="InterPro" id="IPR053715">
    <property type="entry name" value="GH4_Enzyme_sf"/>
</dbReference>
<keyword evidence="3 10" id="KW-0479">Metal-binding</keyword>
<evidence type="ECO:0000256" key="5">
    <source>
        <dbReference type="ARBA" id="ARBA00023027"/>
    </source>
</evidence>
<dbReference type="GO" id="GO:0004553">
    <property type="term" value="F:hydrolase activity, hydrolyzing O-glycosyl compounds"/>
    <property type="evidence" value="ECO:0007669"/>
    <property type="project" value="InterPro"/>
</dbReference>
<evidence type="ECO:0000256" key="9">
    <source>
        <dbReference type="PIRSR" id="PIRSR601088-2"/>
    </source>
</evidence>
<keyword evidence="5 12" id="KW-0520">NAD</keyword>
<keyword evidence="4 12" id="KW-0378">Hydrolase</keyword>
<keyword evidence="8 12" id="KW-0326">Glycosidase</keyword>
<dbReference type="Pfam" id="PF02056">
    <property type="entry name" value="Glyco_hydro_4"/>
    <property type="match status" value="1"/>
</dbReference>
<dbReference type="EMBL" id="DPBP01000030">
    <property type="protein sequence ID" value="HCE17687.1"/>
    <property type="molecule type" value="Genomic_DNA"/>
</dbReference>
<evidence type="ECO:0000256" key="2">
    <source>
        <dbReference type="ARBA" id="ARBA00010141"/>
    </source>
</evidence>
<comment type="similarity">
    <text evidence="2 12">Belongs to the glycosyl hydrolase 4 family.</text>
</comment>
<evidence type="ECO:0000256" key="3">
    <source>
        <dbReference type="ARBA" id="ARBA00022723"/>
    </source>
</evidence>
<sequence length="456" mass="48979">MTLEEKIVLIGAGSAMFTRGLVSDLIHTGMRGELALVDIDPVALRTASGLAEKMIAASGAPLRLSAALERREVLRGATIVITTIGVGGRRAWEQDVFVPRKYGLYYPVGDTVGPGGTSRALRMIPAMVEIARDVLDLAPDALFINYANPMAAVCRGVIKATGARLIGLCHGTVDTARFLASLLGVKLENLAYTAVGINHLTWFTEVQVDGQDAMPRLHAIADGVLARLAEAEAAHAAGQPMPHCGSPFESSLEHPFSWQCLKWFGAFPAPLDRHVTEFFPQFFRTGAYYGKTLGVDEFSFEGTIAVGDQVYAEMQAEAEAPGALPEDYFERLSGEHEQALEIIQAIRSNTPRLYSANLPNTGQVPNLPLGAVVEAPAVTDSRGLHPVALPPLPPAIAGTLATRFQWVETVVEAALERSREKFIQALILDGGVSSPEVAVKLADDLLAAQRETLHWS</sequence>
<keyword evidence="16" id="KW-1185">Reference proteome</keyword>
<dbReference type="EMBL" id="DF967967">
    <property type="protein sequence ID" value="GAP08659.1"/>
    <property type="molecule type" value="Genomic_DNA"/>
</dbReference>
<reference evidence="15 17" key="3">
    <citation type="journal article" date="2018" name="Nat. Biotechnol.">
        <title>A standardized bacterial taxonomy based on genome phylogeny substantially revises the tree of life.</title>
        <authorList>
            <person name="Parks D.H."/>
            <person name="Chuvochina M."/>
            <person name="Waite D.W."/>
            <person name="Rinke C."/>
            <person name="Skarshewski A."/>
            <person name="Chaumeil P.A."/>
            <person name="Hugenholtz P."/>
        </authorList>
    </citation>
    <scope>NUCLEOTIDE SEQUENCE [LARGE SCALE GENOMIC DNA]</scope>
    <source>
        <strain evidence="15">UBA8781</strain>
    </source>
</reference>
<dbReference type="STRING" id="229919.GCA_001050195_03499"/>
<dbReference type="OrthoDB" id="9808275at2"/>
<protein>
    <submittedName>
        <fullName evidence="14">Alpha-galactosidases/6-phospho-beta-glucosidases, family 4 of glycosyl hydrolases</fullName>
    </submittedName>
</protein>
<dbReference type="SUPFAM" id="SSF56327">
    <property type="entry name" value="LDH C-terminal domain-like"/>
    <property type="match status" value="1"/>
</dbReference>
<evidence type="ECO:0000313" key="16">
    <source>
        <dbReference type="Proteomes" id="UP000253922"/>
    </source>
</evidence>
<feature type="site" description="Increases basicity of active site Tyr" evidence="11">
    <location>
        <position position="110"/>
    </location>
</feature>
<dbReference type="PANTHER" id="PTHR32092">
    <property type="entry name" value="6-PHOSPHO-BETA-GLUCOSIDASE-RELATED"/>
    <property type="match status" value="1"/>
</dbReference>
<evidence type="ECO:0000313" key="14">
    <source>
        <dbReference type="EMBL" id="GAP08659.1"/>
    </source>
</evidence>
<evidence type="ECO:0000256" key="8">
    <source>
        <dbReference type="ARBA" id="ARBA00023295"/>
    </source>
</evidence>
<evidence type="ECO:0000256" key="4">
    <source>
        <dbReference type="ARBA" id="ARBA00022801"/>
    </source>
</evidence>
<proteinExistence type="inferred from homology"/>
<dbReference type="Proteomes" id="UP000253922">
    <property type="component" value="Unassembled WGS sequence"/>
</dbReference>
<dbReference type="Proteomes" id="UP000264141">
    <property type="component" value="Unassembled WGS sequence"/>
</dbReference>
<dbReference type="InterPro" id="IPR001088">
    <property type="entry name" value="Glyco_hydro_4"/>
</dbReference>
<evidence type="ECO:0000256" key="6">
    <source>
        <dbReference type="ARBA" id="ARBA00023211"/>
    </source>
</evidence>
<dbReference type="PRINTS" id="PR00732">
    <property type="entry name" value="GLHYDRLASE4"/>
</dbReference>
<name>A0A3D1JHG7_9CHLR</name>
<keyword evidence="10" id="KW-0170">Cobalt</keyword>
<evidence type="ECO:0000256" key="11">
    <source>
        <dbReference type="PIRSR" id="PIRSR601088-4"/>
    </source>
</evidence>
<evidence type="ECO:0000259" key="13">
    <source>
        <dbReference type="Pfam" id="PF11975"/>
    </source>
</evidence>